<dbReference type="Gene3D" id="2.40.440.10">
    <property type="entry name" value="L,D-transpeptidase catalytic domain-like"/>
    <property type="match status" value="1"/>
</dbReference>
<dbReference type="FunFam" id="2.40.440.10:FF:000002">
    <property type="entry name" value="L,D-transpeptidase ErfK/SrfK"/>
    <property type="match status" value="1"/>
</dbReference>
<dbReference type="AlphaFoldDB" id="A0A4U6BJH0"/>
<dbReference type="InterPro" id="IPR038063">
    <property type="entry name" value="Transpep_catalytic_dom"/>
</dbReference>
<evidence type="ECO:0000256" key="7">
    <source>
        <dbReference type="ARBA" id="ARBA00022984"/>
    </source>
</evidence>
<dbReference type="GO" id="GO:0071972">
    <property type="term" value="F:peptidoglycan L,D-transpeptidase activity"/>
    <property type="evidence" value="ECO:0007669"/>
    <property type="project" value="TreeGrafter"/>
</dbReference>
<dbReference type="InterPro" id="IPR005490">
    <property type="entry name" value="LD_TPept_cat_dom"/>
</dbReference>
<dbReference type="CDD" id="cd16913">
    <property type="entry name" value="YkuD_like"/>
    <property type="match status" value="1"/>
</dbReference>
<dbReference type="InterPro" id="IPR050979">
    <property type="entry name" value="LD-transpeptidase"/>
</dbReference>
<evidence type="ECO:0000313" key="15">
    <source>
        <dbReference type="Proteomes" id="UP000521227"/>
    </source>
</evidence>
<keyword evidence="6 9" id="KW-0133">Cell shape</keyword>
<evidence type="ECO:0000313" key="13">
    <source>
        <dbReference type="EMBL" id="TKT70326.1"/>
    </source>
</evidence>
<dbReference type="GO" id="GO:0008360">
    <property type="term" value="P:regulation of cell shape"/>
    <property type="evidence" value="ECO:0007669"/>
    <property type="project" value="UniProtKB-UniRule"/>
</dbReference>
<dbReference type="UniPathway" id="UPA00219"/>
<keyword evidence="8 9" id="KW-0961">Cell wall biogenesis/degradation</keyword>
<evidence type="ECO:0000256" key="6">
    <source>
        <dbReference type="ARBA" id="ARBA00022960"/>
    </source>
</evidence>
<feature type="signal peptide" evidence="10">
    <location>
        <begin position="1"/>
        <end position="25"/>
    </location>
</feature>
<dbReference type="SUPFAM" id="SSF141523">
    <property type="entry name" value="L,D-transpeptidase catalytic domain-like"/>
    <property type="match status" value="1"/>
</dbReference>
<evidence type="ECO:0000313" key="12">
    <source>
        <dbReference type="EMBL" id="MBB5053712.1"/>
    </source>
</evidence>
<name>A0A4U6BJH0_9BRAD</name>
<evidence type="ECO:0000256" key="9">
    <source>
        <dbReference type="PROSITE-ProRule" id="PRU01373"/>
    </source>
</evidence>
<dbReference type="GO" id="GO:0071555">
    <property type="term" value="P:cell wall organization"/>
    <property type="evidence" value="ECO:0007669"/>
    <property type="project" value="UniProtKB-UniRule"/>
</dbReference>
<feature type="domain" description="L,D-TPase catalytic" evidence="11">
    <location>
        <begin position="72"/>
        <end position="205"/>
    </location>
</feature>
<keyword evidence="10" id="KW-0732">Signal</keyword>
<dbReference type="EMBL" id="JACHIJ010000005">
    <property type="protein sequence ID" value="MBB5053712.1"/>
    <property type="molecule type" value="Genomic_DNA"/>
</dbReference>
<feature type="active site" description="Nucleophile" evidence="9">
    <location>
        <position position="181"/>
    </location>
</feature>
<evidence type="ECO:0000256" key="1">
    <source>
        <dbReference type="ARBA" id="ARBA00004752"/>
    </source>
</evidence>
<feature type="chain" id="PRO_5044609738" evidence="10">
    <location>
        <begin position="26"/>
        <end position="230"/>
    </location>
</feature>
<comment type="caution">
    <text evidence="13">The sequence shown here is derived from an EMBL/GenBank/DDBJ whole genome shotgun (WGS) entry which is preliminary data.</text>
</comment>
<evidence type="ECO:0000259" key="11">
    <source>
        <dbReference type="PROSITE" id="PS52029"/>
    </source>
</evidence>
<evidence type="ECO:0000256" key="5">
    <source>
        <dbReference type="ARBA" id="ARBA00022801"/>
    </source>
</evidence>
<dbReference type="PANTHER" id="PTHR30582">
    <property type="entry name" value="L,D-TRANSPEPTIDASE"/>
    <property type="match status" value="1"/>
</dbReference>
<dbReference type="GO" id="GO:0018104">
    <property type="term" value="P:peptidoglycan-protein cross-linking"/>
    <property type="evidence" value="ECO:0007669"/>
    <property type="project" value="TreeGrafter"/>
</dbReference>
<dbReference type="GO" id="GO:0016757">
    <property type="term" value="F:glycosyltransferase activity"/>
    <property type="evidence" value="ECO:0007669"/>
    <property type="project" value="UniProtKB-KW"/>
</dbReference>
<evidence type="ECO:0000256" key="3">
    <source>
        <dbReference type="ARBA" id="ARBA00022676"/>
    </source>
</evidence>
<feature type="active site" description="Proton donor/acceptor" evidence="9">
    <location>
        <position position="165"/>
    </location>
</feature>
<dbReference type="OrthoDB" id="9813664at2"/>
<dbReference type="Pfam" id="PF03734">
    <property type="entry name" value="YkuD"/>
    <property type="match status" value="1"/>
</dbReference>
<dbReference type="GO" id="GO:0005576">
    <property type="term" value="C:extracellular region"/>
    <property type="evidence" value="ECO:0007669"/>
    <property type="project" value="TreeGrafter"/>
</dbReference>
<dbReference type="Proteomes" id="UP000521227">
    <property type="component" value="Unassembled WGS sequence"/>
</dbReference>
<keyword evidence="7 9" id="KW-0573">Peptidoglycan synthesis</keyword>
<dbReference type="Proteomes" id="UP000034832">
    <property type="component" value="Unassembled WGS sequence"/>
</dbReference>
<keyword evidence="5" id="KW-0378">Hydrolase</keyword>
<organism evidence="13 14">
    <name type="scientific">Afipia massiliensis</name>
    <dbReference type="NCBI Taxonomy" id="211460"/>
    <lineage>
        <taxon>Bacteria</taxon>
        <taxon>Pseudomonadati</taxon>
        <taxon>Pseudomonadota</taxon>
        <taxon>Alphaproteobacteria</taxon>
        <taxon>Hyphomicrobiales</taxon>
        <taxon>Nitrobacteraceae</taxon>
        <taxon>Afipia</taxon>
    </lineage>
</organism>
<accession>A0A4U6BJH0</accession>
<sequence>MSSFGSKIIVLLAGLALAGCMQATSATFEKSSDANLKPRDKELLAKAKYEKVEVPQPFRRAIVNYHRKETPGSIVVDSDNHYLYYVLEGGKAIRYGITVGEEALAFSGIARVGNMQEWPKWTPTADIHKRIEGLPQSVPGGPDNPLGARALYLYQGNKDTLFRIHGTNQPEYIGASISSGCIRMTNEDVIDLYSRAKQGSVVVVLEPKQGDSPFNSKMALQGASGGTGPF</sequence>
<reference evidence="12 15" key="2">
    <citation type="submission" date="2020-08" db="EMBL/GenBank/DDBJ databases">
        <title>Genomic Encyclopedia of Type Strains, Phase IV (KMG-IV): sequencing the most valuable type-strain genomes for metagenomic binning, comparative biology and taxonomic classification.</title>
        <authorList>
            <person name="Goeker M."/>
        </authorList>
    </citation>
    <scope>NUCLEOTIDE SEQUENCE [LARGE SCALE GENOMIC DNA]</scope>
    <source>
        <strain evidence="12 15">DSM 17498</strain>
    </source>
</reference>
<gene>
    <name evidence="12" type="ORF">HNQ36_003712</name>
    <name evidence="13" type="ORF">YH63_002250</name>
</gene>
<dbReference type="EMBL" id="LBIA02000001">
    <property type="protein sequence ID" value="TKT70326.1"/>
    <property type="molecule type" value="Genomic_DNA"/>
</dbReference>
<evidence type="ECO:0000313" key="14">
    <source>
        <dbReference type="Proteomes" id="UP000034832"/>
    </source>
</evidence>
<evidence type="ECO:0000256" key="2">
    <source>
        <dbReference type="ARBA" id="ARBA00005992"/>
    </source>
</evidence>
<reference evidence="13 14" key="1">
    <citation type="submission" date="2019-04" db="EMBL/GenBank/DDBJ databases">
        <title>Whole genome sequencing of cave bacteria.</title>
        <authorList>
            <person name="Gan H.M."/>
            <person name="Barton H."/>
            <person name="Savka M.A."/>
        </authorList>
    </citation>
    <scope>NUCLEOTIDE SEQUENCE [LARGE SCALE GENOMIC DNA]</scope>
    <source>
        <strain evidence="13 14">LC387</strain>
    </source>
</reference>
<dbReference type="RefSeq" id="WP_046829015.1">
    <property type="nucleotide sequence ID" value="NZ_JACHIJ010000005.1"/>
</dbReference>
<proteinExistence type="inferred from homology"/>
<keyword evidence="12" id="KW-0449">Lipoprotein</keyword>
<dbReference type="PANTHER" id="PTHR30582:SF24">
    <property type="entry name" value="L,D-TRANSPEPTIDASE ERFK_SRFK-RELATED"/>
    <property type="match status" value="1"/>
</dbReference>
<keyword evidence="4" id="KW-0808">Transferase</keyword>
<evidence type="ECO:0000256" key="8">
    <source>
        <dbReference type="ARBA" id="ARBA00023316"/>
    </source>
</evidence>
<evidence type="ECO:0000256" key="4">
    <source>
        <dbReference type="ARBA" id="ARBA00022679"/>
    </source>
</evidence>
<protein>
    <submittedName>
        <fullName evidence="13">L,D-transpeptidase</fullName>
    </submittedName>
    <submittedName>
        <fullName evidence="12">Lipoprotein-anchoring transpeptidase ErfK/SrfK</fullName>
    </submittedName>
</protein>
<dbReference type="PROSITE" id="PS52029">
    <property type="entry name" value="LD_TPASE"/>
    <property type="match status" value="1"/>
</dbReference>
<dbReference type="STRING" id="211460.YH63_16630"/>
<comment type="pathway">
    <text evidence="1 9">Cell wall biogenesis; peptidoglycan biosynthesis.</text>
</comment>
<keyword evidence="3" id="KW-0328">Glycosyltransferase</keyword>
<dbReference type="PROSITE" id="PS51257">
    <property type="entry name" value="PROKAR_LIPOPROTEIN"/>
    <property type="match status" value="1"/>
</dbReference>
<comment type="similarity">
    <text evidence="2">Belongs to the YkuD family.</text>
</comment>
<evidence type="ECO:0000256" key="10">
    <source>
        <dbReference type="SAM" id="SignalP"/>
    </source>
</evidence>
<keyword evidence="14" id="KW-1185">Reference proteome</keyword>